<dbReference type="Pfam" id="PF00534">
    <property type="entry name" value="Glycos_transf_1"/>
    <property type="match status" value="1"/>
</dbReference>
<organism evidence="2 3">
    <name type="scientific">Coprobacter secundus subsp. similis</name>
    <dbReference type="NCBI Taxonomy" id="2751153"/>
    <lineage>
        <taxon>Bacteria</taxon>
        <taxon>Pseudomonadati</taxon>
        <taxon>Bacteroidota</taxon>
        <taxon>Bacteroidia</taxon>
        <taxon>Bacteroidales</taxon>
        <taxon>Barnesiellaceae</taxon>
        <taxon>Coprobacter</taxon>
    </lineage>
</organism>
<keyword evidence="3" id="KW-1185">Reference proteome</keyword>
<dbReference type="EMBL" id="AP023322">
    <property type="protein sequence ID" value="BCI64067.1"/>
    <property type="molecule type" value="Genomic_DNA"/>
</dbReference>
<evidence type="ECO:0000313" key="2">
    <source>
        <dbReference type="EMBL" id="BCI64067.1"/>
    </source>
</evidence>
<dbReference type="GO" id="GO:0016757">
    <property type="term" value="F:glycosyltransferase activity"/>
    <property type="evidence" value="ECO:0007669"/>
    <property type="project" value="InterPro"/>
</dbReference>
<feature type="domain" description="Glycosyl transferase family 1" evidence="1">
    <location>
        <begin position="211"/>
        <end position="370"/>
    </location>
</feature>
<dbReference type="KEGG" id="copr:Cop2CBH44_24200"/>
<sequence length="391" mass="44543">MKNILFVLNKFPNIGGIETVTTQLANRLSEKYNISILSTEASLDRQPGLKNDIAITVIPENTFALEKNDLFNQYLSEKKVDVIINQGCNENITQLLFDKKLPDNIKIISVLHGQPMNETVLAKQFKREQIIRKKSGISKYLKLWLNHYGQNAMCKTARKKALSNQKKLYQISNYIIVLQDFYINEYALKYHIPDIQKKLRAIPNPSIYGQSPNLSEKKKEVLYVGRLSNSDKRVDRLLKIWKLVEPQCSDWSLKILGDGEDRNKLETLAQSLKLKNIAFLGYQNPEPFYKSARIVCLTSQTEGLPMSLIEAQTFGTVPIAFECSSGISYILEKGNSGICVPPYKMNIFANKLATLIKNQELLETLSQRAKTSSGRFNEDVIVSQWIQLIES</sequence>
<accession>A0A7G1I3E2</accession>
<dbReference type="Gene3D" id="3.40.50.2000">
    <property type="entry name" value="Glycogen Phosphorylase B"/>
    <property type="match status" value="2"/>
</dbReference>
<dbReference type="Proteomes" id="UP000594042">
    <property type="component" value="Chromosome"/>
</dbReference>
<dbReference type="PANTHER" id="PTHR12526">
    <property type="entry name" value="GLYCOSYLTRANSFERASE"/>
    <property type="match status" value="1"/>
</dbReference>
<reference evidence="3" key="1">
    <citation type="submission" date="2020-07" db="EMBL/GenBank/DDBJ databases">
        <title>Complete genome sequencing of Coprobacter sp. strain 2CBH44.</title>
        <authorList>
            <person name="Sakamoto M."/>
            <person name="Murakami T."/>
            <person name="Mori H."/>
        </authorList>
    </citation>
    <scope>NUCLEOTIDE SEQUENCE [LARGE SCALE GENOMIC DNA]</scope>
    <source>
        <strain evidence="3">2CBH44</strain>
    </source>
</reference>
<evidence type="ECO:0000259" key="1">
    <source>
        <dbReference type="Pfam" id="PF00534"/>
    </source>
</evidence>
<name>A0A7G1I3E2_9BACT</name>
<dbReference type="AlphaFoldDB" id="A0A7G1I3E2"/>
<dbReference type="PANTHER" id="PTHR12526:SF628">
    <property type="entry name" value="MANNOSYLGLUCOSYLGLYCERATE SYNTHASE"/>
    <property type="match status" value="1"/>
</dbReference>
<dbReference type="SUPFAM" id="SSF53756">
    <property type="entry name" value="UDP-Glycosyltransferase/glycogen phosphorylase"/>
    <property type="match status" value="1"/>
</dbReference>
<evidence type="ECO:0000313" key="3">
    <source>
        <dbReference type="Proteomes" id="UP000594042"/>
    </source>
</evidence>
<dbReference type="InterPro" id="IPR001296">
    <property type="entry name" value="Glyco_trans_1"/>
</dbReference>
<keyword evidence="2" id="KW-0808">Transferase</keyword>
<protein>
    <submittedName>
        <fullName evidence="2">Glycosyl transferase</fullName>
    </submittedName>
</protein>
<proteinExistence type="predicted"/>
<gene>
    <name evidence="2" type="ORF">Cop2CBH44_24200</name>
</gene>
<dbReference type="RefSeq" id="WP_200754905.1">
    <property type="nucleotide sequence ID" value="NZ_AP023322.1"/>
</dbReference>